<accession>A0A5P8VZF3</accession>
<dbReference type="KEGG" id="nsh:GXM_03188"/>
<protein>
    <submittedName>
        <fullName evidence="1">Uncharacterized protein</fullName>
    </submittedName>
</protein>
<dbReference type="EMBL" id="CP045226">
    <property type="protein sequence ID" value="QFS45711.1"/>
    <property type="molecule type" value="Genomic_DNA"/>
</dbReference>
<name>A0A5P8VZF3_9NOSO</name>
<organism evidence="1 2">
    <name type="scientific">Nostoc sphaeroides CCNUC1</name>
    <dbReference type="NCBI Taxonomy" id="2653204"/>
    <lineage>
        <taxon>Bacteria</taxon>
        <taxon>Bacillati</taxon>
        <taxon>Cyanobacteriota</taxon>
        <taxon>Cyanophyceae</taxon>
        <taxon>Nostocales</taxon>
        <taxon>Nostocaceae</taxon>
        <taxon>Nostoc</taxon>
    </lineage>
</organism>
<reference evidence="1 2" key="1">
    <citation type="submission" date="2019-10" db="EMBL/GenBank/DDBJ databases">
        <title>Genomic and transcriptomic insights into the perfect genentic adaptation of a filamentous nitrogen-fixing cyanobacterium to rice fields.</title>
        <authorList>
            <person name="Chen Z."/>
        </authorList>
    </citation>
    <scope>NUCLEOTIDE SEQUENCE [LARGE SCALE GENOMIC DNA]</scope>
    <source>
        <strain evidence="1">CCNUC1</strain>
    </source>
</reference>
<dbReference type="Proteomes" id="UP000326678">
    <property type="component" value="Chromosome Gxm1"/>
</dbReference>
<gene>
    <name evidence="1" type="ORF">GXM_03188</name>
</gene>
<keyword evidence="2" id="KW-1185">Reference proteome</keyword>
<proteinExistence type="predicted"/>
<evidence type="ECO:0000313" key="1">
    <source>
        <dbReference type="EMBL" id="QFS45711.1"/>
    </source>
</evidence>
<sequence length="45" mass="5201">MYPCGEASYAQRFPFSSGLCEQASKAHWCQINLKAMSRKELKFQE</sequence>
<dbReference type="AlphaFoldDB" id="A0A5P8VZF3"/>
<evidence type="ECO:0000313" key="2">
    <source>
        <dbReference type="Proteomes" id="UP000326678"/>
    </source>
</evidence>